<evidence type="ECO:0000313" key="2">
    <source>
        <dbReference type="EMBL" id="MFD1304123.1"/>
    </source>
</evidence>
<evidence type="ECO:0000259" key="1">
    <source>
        <dbReference type="Pfam" id="PF13643"/>
    </source>
</evidence>
<keyword evidence="3" id="KW-1185">Reference proteome</keyword>
<gene>
    <name evidence="2" type="ORF">ACFQ4G_21425</name>
</gene>
<evidence type="ECO:0000313" key="3">
    <source>
        <dbReference type="Proteomes" id="UP001597176"/>
    </source>
</evidence>
<organism evidence="2 3">
    <name type="scientific">Methylobacterium marchantiae</name>
    <dbReference type="NCBI Taxonomy" id="600331"/>
    <lineage>
        <taxon>Bacteria</taxon>
        <taxon>Pseudomonadati</taxon>
        <taxon>Pseudomonadota</taxon>
        <taxon>Alphaproteobacteria</taxon>
        <taxon>Hyphomicrobiales</taxon>
        <taxon>Methylobacteriaceae</taxon>
        <taxon>Methylobacterium</taxon>
    </lineage>
</organism>
<dbReference type="Pfam" id="PF13643">
    <property type="entry name" value="DUF4145"/>
    <property type="match status" value="1"/>
</dbReference>
<dbReference type="Proteomes" id="UP001597176">
    <property type="component" value="Unassembled WGS sequence"/>
</dbReference>
<accession>A0ABW3X7C3</accession>
<comment type="caution">
    <text evidence="2">The sequence shown here is derived from an EMBL/GenBank/DDBJ whole genome shotgun (WGS) entry which is preliminary data.</text>
</comment>
<dbReference type="InterPro" id="IPR025285">
    <property type="entry name" value="DUF4145"/>
</dbReference>
<proteinExistence type="predicted"/>
<name>A0ABW3X7C3_9HYPH</name>
<protein>
    <submittedName>
        <fullName evidence="2">DUF4145 domain-containing protein</fullName>
    </submittedName>
</protein>
<dbReference type="EMBL" id="JBHTND010000054">
    <property type="protein sequence ID" value="MFD1304123.1"/>
    <property type="molecule type" value="Genomic_DNA"/>
</dbReference>
<reference evidence="3" key="1">
    <citation type="journal article" date="2019" name="Int. J. Syst. Evol. Microbiol.">
        <title>The Global Catalogue of Microorganisms (GCM) 10K type strain sequencing project: providing services to taxonomists for standard genome sequencing and annotation.</title>
        <authorList>
            <consortium name="The Broad Institute Genomics Platform"/>
            <consortium name="The Broad Institute Genome Sequencing Center for Infectious Disease"/>
            <person name="Wu L."/>
            <person name="Ma J."/>
        </authorList>
    </citation>
    <scope>NUCLEOTIDE SEQUENCE [LARGE SCALE GENOMIC DNA]</scope>
    <source>
        <strain evidence="3">CCUG 56108</strain>
    </source>
</reference>
<dbReference type="RefSeq" id="WP_379041059.1">
    <property type="nucleotide sequence ID" value="NZ_JBHTND010000054.1"/>
</dbReference>
<sequence>MWPRGTPPRIPDHLDARVEKALLQAESNFEIAGNEEAAGMMYRRALEVALDIAFPDVPGMLFPKLKALVAKGHLLAAIGEWADHVRALGNEAAHEGDGISREDLSAMREFTDAVLRYAISLPREIENRKAANSPD</sequence>
<feature type="domain" description="DUF4145" evidence="1">
    <location>
        <begin position="35"/>
        <end position="112"/>
    </location>
</feature>